<proteinExistence type="predicted"/>
<keyword evidence="2" id="KW-1185">Reference proteome</keyword>
<organism evidence="1 2">
    <name type="scientific">Methylobacterium pseudosasicola</name>
    <dbReference type="NCBI Taxonomy" id="582667"/>
    <lineage>
        <taxon>Bacteria</taxon>
        <taxon>Pseudomonadati</taxon>
        <taxon>Pseudomonadota</taxon>
        <taxon>Alphaproteobacteria</taxon>
        <taxon>Hyphomicrobiales</taxon>
        <taxon>Methylobacteriaceae</taxon>
        <taxon>Methylobacterium</taxon>
    </lineage>
</organism>
<reference evidence="2" key="1">
    <citation type="submission" date="2016-10" db="EMBL/GenBank/DDBJ databases">
        <authorList>
            <person name="Varghese N."/>
            <person name="Submissions S."/>
        </authorList>
    </citation>
    <scope>NUCLEOTIDE SEQUENCE [LARGE SCALE GENOMIC DNA]</scope>
    <source>
        <strain evidence="2">BL36</strain>
    </source>
</reference>
<gene>
    <name evidence="1" type="ORF">SAMN05192568_102729</name>
</gene>
<name>A0A1I4PZE6_9HYPH</name>
<evidence type="ECO:0000313" key="2">
    <source>
        <dbReference type="Proteomes" id="UP000199048"/>
    </source>
</evidence>
<sequence>MQAIHLLDETAGRRMPMKPPHGQQCNGCGYCCATKVCGLAREHIGAMEAPCPALECEDGRFLCGLIRRPGHYMALPNDAADPMLGRLFAQALGVGRGCDSSDP</sequence>
<dbReference type="AlphaFoldDB" id="A0A1I4PZE6"/>
<accession>A0A1I4PZE6</accession>
<protein>
    <submittedName>
        <fullName evidence="1">Uncharacterized protein</fullName>
    </submittedName>
</protein>
<dbReference type="EMBL" id="FOTK01000027">
    <property type="protein sequence ID" value="SFM32783.1"/>
    <property type="molecule type" value="Genomic_DNA"/>
</dbReference>
<evidence type="ECO:0000313" key="1">
    <source>
        <dbReference type="EMBL" id="SFM32783.1"/>
    </source>
</evidence>
<dbReference type="Proteomes" id="UP000199048">
    <property type="component" value="Unassembled WGS sequence"/>
</dbReference>